<dbReference type="AlphaFoldDB" id="A0A9J5WKR4"/>
<organism evidence="1 2">
    <name type="scientific">Solanum commersonii</name>
    <name type="common">Commerson's wild potato</name>
    <name type="synonym">Commerson's nightshade</name>
    <dbReference type="NCBI Taxonomy" id="4109"/>
    <lineage>
        <taxon>Eukaryota</taxon>
        <taxon>Viridiplantae</taxon>
        <taxon>Streptophyta</taxon>
        <taxon>Embryophyta</taxon>
        <taxon>Tracheophyta</taxon>
        <taxon>Spermatophyta</taxon>
        <taxon>Magnoliopsida</taxon>
        <taxon>eudicotyledons</taxon>
        <taxon>Gunneridae</taxon>
        <taxon>Pentapetalae</taxon>
        <taxon>asterids</taxon>
        <taxon>lamiids</taxon>
        <taxon>Solanales</taxon>
        <taxon>Solanaceae</taxon>
        <taxon>Solanoideae</taxon>
        <taxon>Solaneae</taxon>
        <taxon>Solanum</taxon>
    </lineage>
</organism>
<comment type="caution">
    <text evidence="1">The sequence shown here is derived from an EMBL/GenBank/DDBJ whole genome shotgun (WGS) entry which is preliminary data.</text>
</comment>
<proteinExistence type="predicted"/>
<sequence>MGHCASGAFRGILSSEVIADTLVGGYIAADGGVLNGSHSTRLGIRKAYIKFCGQVFSRAIWCKAMWCHDKGDNQVTWDGSGGHGCKDW</sequence>
<dbReference type="EMBL" id="JACXVP010000011">
    <property type="protein sequence ID" value="KAG5575772.1"/>
    <property type="molecule type" value="Genomic_DNA"/>
</dbReference>
<evidence type="ECO:0000313" key="1">
    <source>
        <dbReference type="EMBL" id="KAG5575772.1"/>
    </source>
</evidence>
<reference evidence="1 2" key="1">
    <citation type="submission" date="2020-09" db="EMBL/GenBank/DDBJ databases">
        <title>De no assembly of potato wild relative species, Solanum commersonii.</title>
        <authorList>
            <person name="Cho K."/>
        </authorList>
    </citation>
    <scope>NUCLEOTIDE SEQUENCE [LARGE SCALE GENOMIC DNA]</scope>
    <source>
        <strain evidence="1">LZ3.2</strain>
        <tissue evidence="1">Leaf</tissue>
    </source>
</reference>
<evidence type="ECO:0000313" key="2">
    <source>
        <dbReference type="Proteomes" id="UP000824120"/>
    </source>
</evidence>
<keyword evidence="2" id="KW-1185">Reference proteome</keyword>
<gene>
    <name evidence="1" type="ORF">H5410_055906</name>
</gene>
<accession>A0A9J5WKR4</accession>
<protein>
    <submittedName>
        <fullName evidence="1">Uncharacterized protein</fullName>
    </submittedName>
</protein>
<name>A0A9J5WKR4_SOLCO</name>
<dbReference type="Proteomes" id="UP000824120">
    <property type="component" value="Chromosome 11"/>
</dbReference>